<dbReference type="PANTHER" id="PTHR23150:SF36">
    <property type="entry name" value="HERCYNINE OXYGENASE"/>
    <property type="match status" value="1"/>
</dbReference>
<evidence type="ECO:0000259" key="7">
    <source>
        <dbReference type="Pfam" id="PF12867"/>
    </source>
</evidence>
<organism evidence="8 9">
    <name type="scientific">Planomonospora alba</name>
    <dbReference type="NCBI Taxonomy" id="161354"/>
    <lineage>
        <taxon>Bacteria</taxon>
        <taxon>Bacillati</taxon>
        <taxon>Actinomycetota</taxon>
        <taxon>Actinomycetes</taxon>
        <taxon>Streptosporangiales</taxon>
        <taxon>Streptosporangiaceae</taxon>
        <taxon>Planomonospora</taxon>
    </lineage>
</organism>
<feature type="binding site" evidence="4">
    <location>
        <position position="464"/>
    </location>
    <ligand>
        <name>gamma-L-glutamyl-L-cysteine</name>
        <dbReference type="ChEBI" id="CHEBI:58173"/>
    </ligand>
</feature>
<comment type="function">
    <text evidence="4">Catalyzes the oxidative sulfurization of hercynine (N-alpha,N-alpha,N-alpha-trimethyl-L-histidine) into hercynyl-gamma-L-glutamyl-L-cysteine sulfoxide, a step in the biosynthesis pathway of ergothioneine.</text>
</comment>
<dbReference type="Gene3D" id="1.20.120.450">
    <property type="entry name" value="dinb family like domain"/>
    <property type="match status" value="1"/>
</dbReference>
<dbReference type="InterPro" id="IPR042095">
    <property type="entry name" value="SUMF_sf"/>
</dbReference>
<feature type="region of interest" description="Disordered" evidence="5">
    <location>
        <begin position="191"/>
        <end position="235"/>
    </location>
</feature>
<dbReference type="InterPro" id="IPR034660">
    <property type="entry name" value="DinB/YfiT-like"/>
</dbReference>
<comment type="cofactor">
    <cofactor evidence="4">
        <name>Fe(2+)</name>
        <dbReference type="ChEBI" id="CHEBI:29033"/>
    </cofactor>
</comment>
<dbReference type="Pfam" id="PF12867">
    <property type="entry name" value="DinB_2"/>
    <property type="match status" value="1"/>
</dbReference>
<dbReference type="Gene3D" id="3.90.1580.10">
    <property type="entry name" value="paralog of FGE (formylglycine-generating enzyme)"/>
    <property type="match status" value="1"/>
</dbReference>
<keyword evidence="1 4" id="KW-0560">Oxidoreductase</keyword>
<evidence type="ECO:0000256" key="5">
    <source>
        <dbReference type="SAM" id="MobiDB-lite"/>
    </source>
</evidence>
<protein>
    <recommendedName>
        <fullName evidence="4">Hercynine oxygenase</fullName>
        <ecNumber evidence="4">1.14.99.50</ecNumber>
    </recommendedName>
    <alternativeName>
        <fullName evidence="4">Gamma-glutamyl hercynylcysteine S-oxide synthase</fullName>
    </alternativeName>
</protein>
<dbReference type="PANTHER" id="PTHR23150">
    <property type="entry name" value="SULFATASE MODIFYING FACTOR 1, 2"/>
    <property type="match status" value="1"/>
</dbReference>
<keyword evidence="2 4" id="KW-0408">Iron</keyword>
<dbReference type="EMBL" id="BAAAUT010000061">
    <property type="protein sequence ID" value="GAA3159186.1"/>
    <property type="molecule type" value="Genomic_DNA"/>
</dbReference>
<comment type="pathway">
    <text evidence="3 4">Amino-acid biosynthesis; ergothioneine biosynthesis.</text>
</comment>
<feature type="compositionally biased region" description="Gly residues" evidence="5">
    <location>
        <begin position="192"/>
        <end position="227"/>
    </location>
</feature>
<evidence type="ECO:0000256" key="1">
    <source>
        <dbReference type="ARBA" id="ARBA00023002"/>
    </source>
</evidence>
<evidence type="ECO:0000313" key="9">
    <source>
        <dbReference type="Proteomes" id="UP001500320"/>
    </source>
</evidence>
<sequence>MTGEETIKERVAAGLEVVRRRSLGLTVEVLGAADLTAQHSPLMSPLVWDLAHVGNYEEQWLVRLAAGDAPLRPEIDRLYDAFEHPRAERVALPLLPPEEARGYLAQVRSRVLDSLERVRFTPDRPLLAGGYVYGMVIQHEHQHDETMLATHQLRRGEAVLADPAGEAEAPGLLAAPGPAEVLVPEGPFIMGTDGGTDGGARAGTTGSTGGARGTGGAADAGTGGGADGAPRPADPWSYDNERPAHTVHLPAYWIDACPVTNRAYLEFMEDGGYDRPRWWTPAGRLWRERSGKRAPAFWRREDGRWTRRRFGRTEPLPMDEPVQHVCWYEADAYARWAGKRLPTEAEWEKAARHDPVTGRSLRFPWGDAEPGPEHANLGQRRLRPAPAGAFPAGASPYGCRQLVGDVWEWTATDFTGYPGFRAFPYAEYSEVFFGGGYKVLRGGSWATHPSVARATFRNWDFPVRRQIFAGFRCARDAA</sequence>
<comment type="caution">
    <text evidence="8">The sequence shown here is derived from an EMBL/GenBank/DDBJ whole genome shotgun (WGS) entry which is preliminary data.</text>
</comment>
<dbReference type="EC" id="1.14.99.50" evidence="4"/>
<proteinExistence type="inferred from homology"/>
<feature type="binding site" evidence="4">
    <location>
        <position position="143"/>
    </location>
    <ligand>
        <name>Fe cation</name>
        <dbReference type="ChEBI" id="CHEBI:24875"/>
    </ligand>
</feature>
<dbReference type="InterPro" id="IPR005532">
    <property type="entry name" value="SUMF_dom"/>
</dbReference>
<evidence type="ECO:0000256" key="2">
    <source>
        <dbReference type="ARBA" id="ARBA00023004"/>
    </source>
</evidence>
<evidence type="ECO:0000256" key="4">
    <source>
        <dbReference type="HAMAP-Rule" id="MF_02035"/>
    </source>
</evidence>
<dbReference type="InterPro" id="IPR032890">
    <property type="entry name" value="EgtB_Actinobacteria"/>
</dbReference>
<dbReference type="SUPFAM" id="SSF56436">
    <property type="entry name" value="C-type lectin-like"/>
    <property type="match status" value="1"/>
</dbReference>
<dbReference type="Proteomes" id="UP001500320">
    <property type="component" value="Unassembled WGS sequence"/>
</dbReference>
<dbReference type="InterPro" id="IPR016187">
    <property type="entry name" value="CTDL_fold"/>
</dbReference>
<feature type="domain" description="DinB-like" evidence="7">
    <location>
        <begin position="16"/>
        <end position="147"/>
    </location>
</feature>
<feature type="binding site" evidence="4">
    <location>
        <begin position="86"/>
        <end position="89"/>
    </location>
    <ligand>
        <name>gamma-L-glutamyl-L-cysteine</name>
        <dbReference type="ChEBI" id="CHEBI:58173"/>
    </ligand>
</feature>
<evidence type="ECO:0000256" key="3">
    <source>
        <dbReference type="ARBA" id="ARBA00037882"/>
    </source>
</evidence>
<comment type="similarity">
    <text evidence="4">Belongs to the EgtB family.</text>
</comment>
<reference evidence="9" key="1">
    <citation type="journal article" date="2019" name="Int. J. Syst. Evol. Microbiol.">
        <title>The Global Catalogue of Microorganisms (GCM) 10K type strain sequencing project: providing services to taxonomists for standard genome sequencing and annotation.</title>
        <authorList>
            <consortium name="The Broad Institute Genomics Platform"/>
            <consortium name="The Broad Institute Genome Sequencing Center for Infectious Disease"/>
            <person name="Wu L."/>
            <person name="Ma J."/>
        </authorList>
    </citation>
    <scope>NUCLEOTIDE SEQUENCE [LARGE SCALE GENOMIC DNA]</scope>
    <source>
        <strain evidence="9">JCM 9373</strain>
    </source>
</reference>
<dbReference type="HAMAP" id="MF_02035">
    <property type="entry name" value="EgtB"/>
    <property type="match status" value="1"/>
</dbReference>
<keyword evidence="9" id="KW-1185">Reference proteome</keyword>
<keyword evidence="4" id="KW-0503">Monooxygenase</keyword>
<feature type="domain" description="Sulfatase-modifying factor enzyme-like" evidence="6">
    <location>
        <begin position="222"/>
        <end position="475"/>
    </location>
</feature>
<keyword evidence="4" id="KW-0479">Metal-binding</keyword>
<feature type="binding site" evidence="4">
    <location>
        <position position="52"/>
    </location>
    <ligand>
        <name>Fe cation</name>
        <dbReference type="ChEBI" id="CHEBI:24875"/>
    </ligand>
</feature>
<name>A0ABP6NV94_9ACTN</name>
<evidence type="ECO:0000313" key="8">
    <source>
        <dbReference type="EMBL" id="GAA3159186.1"/>
    </source>
</evidence>
<feature type="binding site" evidence="4">
    <location>
        <position position="460"/>
    </location>
    <ligand>
        <name>gamma-L-glutamyl-L-cysteine</name>
        <dbReference type="ChEBI" id="CHEBI:58173"/>
    </ligand>
</feature>
<gene>
    <name evidence="4 8" type="primary">egtB</name>
    <name evidence="8" type="ORF">GCM10010466_57460</name>
</gene>
<dbReference type="Pfam" id="PF03781">
    <property type="entry name" value="FGE-sulfatase"/>
    <property type="match status" value="1"/>
</dbReference>
<dbReference type="RefSeq" id="WP_344864922.1">
    <property type="nucleotide sequence ID" value="NZ_BAAAUT010000061.1"/>
</dbReference>
<accession>A0ABP6NV94</accession>
<feature type="binding site" evidence="4">
    <location>
        <position position="139"/>
    </location>
    <ligand>
        <name>Fe cation</name>
        <dbReference type="ChEBI" id="CHEBI:24875"/>
    </ligand>
</feature>
<dbReference type="InterPro" id="IPR024775">
    <property type="entry name" value="DinB-like"/>
</dbReference>
<dbReference type="SUPFAM" id="SSF109854">
    <property type="entry name" value="DinB/YfiT-like putative metalloenzymes"/>
    <property type="match status" value="1"/>
</dbReference>
<dbReference type="InterPro" id="IPR051043">
    <property type="entry name" value="Sulfatase_Mod_Factor_Kinase"/>
</dbReference>
<evidence type="ECO:0000259" key="6">
    <source>
        <dbReference type="Pfam" id="PF03781"/>
    </source>
</evidence>
<comment type="catalytic activity">
    <reaction evidence="4">
        <text>gamma-L-glutamyl-L-cysteine + hercynine + O2 = gamma-L-glutamyl-hercynylcysteine S-oxide + H2O</text>
        <dbReference type="Rhea" id="RHEA:42672"/>
        <dbReference type="ChEBI" id="CHEBI:15377"/>
        <dbReference type="ChEBI" id="CHEBI:15379"/>
        <dbReference type="ChEBI" id="CHEBI:15781"/>
        <dbReference type="ChEBI" id="CHEBI:58173"/>
        <dbReference type="ChEBI" id="CHEBI:82703"/>
        <dbReference type="EC" id="1.14.99.50"/>
    </reaction>
</comment>